<proteinExistence type="predicted"/>
<feature type="region of interest" description="Disordered" evidence="1">
    <location>
        <begin position="275"/>
        <end position="307"/>
    </location>
</feature>
<name>A0A835WPS2_9CHLO</name>
<feature type="compositionally biased region" description="Pro residues" evidence="1">
    <location>
        <begin position="74"/>
        <end position="86"/>
    </location>
</feature>
<gene>
    <name evidence="2" type="ORF">HYH02_004588</name>
</gene>
<dbReference type="PANTHER" id="PTHR24330">
    <property type="entry name" value="HOMEOBOX PROTEIN BARH-LIKE"/>
    <property type="match status" value="1"/>
</dbReference>
<feature type="compositionally biased region" description="Low complexity" evidence="1">
    <location>
        <begin position="735"/>
        <end position="754"/>
    </location>
</feature>
<feature type="compositionally biased region" description="Low complexity" evidence="1">
    <location>
        <begin position="583"/>
        <end position="614"/>
    </location>
</feature>
<feature type="compositionally biased region" description="Gly residues" evidence="1">
    <location>
        <begin position="58"/>
        <end position="70"/>
    </location>
</feature>
<dbReference type="OrthoDB" id="552399at2759"/>
<feature type="region of interest" description="Disordered" evidence="1">
    <location>
        <begin position="722"/>
        <end position="759"/>
    </location>
</feature>
<feature type="region of interest" description="Disordered" evidence="1">
    <location>
        <begin position="58"/>
        <end position="92"/>
    </location>
</feature>
<dbReference type="Proteomes" id="UP000613740">
    <property type="component" value="Unassembled WGS sequence"/>
</dbReference>
<feature type="region of interest" description="Disordered" evidence="1">
    <location>
        <begin position="568"/>
        <end position="651"/>
    </location>
</feature>
<dbReference type="PANTHER" id="PTHR24330:SF19">
    <property type="entry name" value="MEDIATOR OF RNA POLYMERASE II TRANSCRIPTION SUBUNIT 29"/>
    <property type="match status" value="1"/>
</dbReference>
<dbReference type="AlphaFoldDB" id="A0A835WPS2"/>
<evidence type="ECO:0000256" key="1">
    <source>
        <dbReference type="SAM" id="MobiDB-lite"/>
    </source>
</evidence>
<evidence type="ECO:0000313" key="2">
    <source>
        <dbReference type="EMBL" id="KAG2450751.1"/>
    </source>
</evidence>
<feature type="region of interest" description="Disordered" evidence="1">
    <location>
        <begin position="399"/>
        <end position="420"/>
    </location>
</feature>
<feature type="region of interest" description="Disordered" evidence="1">
    <location>
        <begin position="491"/>
        <end position="530"/>
    </location>
</feature>
<sequence>MPANAVAACTAGRSLAAEPWVAGLGYRWRLSDAVWAACAGGDAADGGGGGGGGCNGGGVGGGGSGSGGSGSPPQSQPQPQPKPQPPLVCDGALPPPLLERLAAAFAATTTNSTATPAAAASAAATTPSPFWAQHRYGRSSTPFFSYLYRLDQPPASVVEAAAQHLHSALLQGLLPPLPAPPAAAVSAPAVAAAAAGQQSSDEAAAGAGAQSWDEGAEAARGVAAALRRAAVVEWWAHTREPGAAHQLHFDVNEDVLRRGLSDYRLQHPLLSSVLFLPPPGPEPPSGSTTCGPPRAQEGGTPSGVAPVGGAGAVGGGGSAAAGAGSSVAAPAAAPAAAAGPAPAGNLQYGCVGGPTLVLDQTPAGARQSPPATDTAAAAAVAAAVGAGAAGAAASDNCLDKHEDEQPQTQQQQQQQHMAPRAWAVPPRPNRLLLFPGDLLHGVLPQAVAATAAVAAEAAAPEVPGMPETGACSGSPAAVAAADAAGGQTQAQRRGCTAMGAPAAADEAGMGGQAPPPPQQQQQQQRRTSLQRRTTLILAWWGPERALTASPAPPLVLAATRRRQRFGGCAGGHGAGRGDRCELSSDGIDSSRSSSTSSSDSSSSSSSSSEADTSGGDSGSERTAPGGEGDAGGRDGSSTDRSGGNGGSSKVGSVWEWRHAGQLRPGMLLQPQPQPQAHMQEAPVLEHAGKRRRLTAPNAATAASAATATTAANADCGCDADGKHHTGADGAKQQEAGRTAAAAPARRTTTTPGTGQLAQLPPPTWVEAFAVGRDGAAPLTAAAACASGGEGKVRQDGSGSACGLRWHVPRCVAPAWVRVKQLPTLEQQAKAQAQAQAGAEVQAQAGAEVQAQAGAEVQAQAGGGEEEEVWTLGRQAARGMALVLGEEPWDDGWLLLPKDATARQLPASAVAGAASAGAAGKEAMAGAAVAAAGGEEEAVPPALGRVLRALQPPELRLFLRTPHDLSDLYLPPAAHSPQ</sequence>
<protein>
    <submittedName>
        <fullName evidence="2">Uncharacterized protein</fullName>
    </submittedName>
</protein>
<comment type="caution">
    <text evidence="2">The sequence shown here is derived from an EMBL/GenBank/DDBJ whole genome shotgun (WGS) entry which is preliminary data.</text>
</comment>
<keyword evidence="3" id="KW-1185">Reference proteome</keyword>
<reference evidence="2" key="1">
    <citation type="journal article" date="2020" name="bioRxiv">
        <title>Comparative genomics of Chlamydomonas.</title>
        <authorList>
            <person name="Craig R.J."/>
            <person name="Hasan A.R."/>
            <person name="Ness R.W."/>
            <person name="Keightley P.D."/>
        </authorList>
    </citation>
    <scope>NUCLEOTIDE SEQUENCE</scope>
    <source>
        <strain evidence="2">CCAP 11/173</strain>
    </source>
</reference>
<feature type="compositionally biased region" description="Low complexity" evidence="1">
    <location>
        <begin position="406"/>
        <end position="415"/>
    </location>
</feature>
<accession>A0A835WPS2</accession>
<organism evidence="2 3">
    <name type="scientific">Chlamydomonas schloesseri</name>
    <dbReference type="NCBI Taxonomy" id="2026947"/>
    <lineage>
        <taxon>Eukaryota</taxon>
        <taxon>Viridiplantae</taxon>
        <taxon>Chlorophyta</taxon>
        <taxon>core chlorophytes</taxon>
        <taxon>Chlorophyceae</taxon>
        <taxon>CS clade</taxon>
        <taxon>Chlamydomonadales</taxon>
        <taxon>Chlamydomonadaceae</taxon>
        <taxon>Chlamydomonas</taxon>
    </lineage>
</organism>
<dbReference type="InterPro" id="IPR052145">
    <property type="entry name" value="Mediator/Homeobox_domain"/>
</dbReference>
<feature type="compositionally biased region" description="Low complexity" evidence="1">
    <location>
        <begin position="491"/>
        <end position="507"/>
    </location>
</feature>
<evidence type="ECO:0000313" key="3">
    <source>
        <dbReference type="Proteomes" id="UP000613740"/>
    </source>
</evidence>
<dbReference type="EMBL" id="JAEHOD010000010">
    <property type="protein sequence ID" value="KAG2450751.1"/>
    <property type="molecule type" value="Genomic_DNA"/>
</dbReference>